<dbReference type="GO" id="GO:0005737">
    <property type="term" value="C:cytoplasm"/>
    <property type="evidence" value="ECO:0007669"/>
    <property type="project" value="UniProtKB-SubCell"/>
</dbReference>
<dbReference type="InterPro" id="IPR022755">
    <property type="entry name" value="Znf_C2H2_jaz"/>
</dbReference>
<proteinExistence type="inferred from homology"/>
<evidence type="ECO:0000256" key="7">
    <source>
        <dbReference type="ARBA" id="ARBA00022833"/>
    </source>
</evidence>
<dbReference type="SMART" id="SM00451">
    <property type="entry name" value="ZnF_U1"/>
    <property type="match status" value="1"/>
</dbReference>
<dbReference type="InterPro" id="IPR051879">
    <property type="entry name" value="C2H2-ZF_Maturation_Protein"/>
</dbReference>
<dbReference type="GO" id="GO:0042254">
    <property type="term" value="P:ribosome biogenesis"/>
    <property type="evidence" value="ECO:0007669"/>
    <property type="project" value="UniProtKB-KW"/>
</dbReference>
<dbReference type="GO" id="GO:0005634">
    <property type="term" value="C:nucleus"/>
    <property type="evidence" value="ECO:0007669"/>
    <property type="project" value="UniProtKB-SubCell"/>
</dbReference>
<evidence type="ECO:0000256" key="3">
    <source>
        <dbReference type="ARBA" id="ARBA00022490"/>
    </source>
</evidence>
<evidence type="ECO:0000256" key="10">
    <source>
        <dbReference type="PROSITE-ProRule" id="PRU00042"/>
    </source>
</evidence>
<gene>
    <name evidence="13" type="ORF">Rhopal_003422-T1</name>
</gene>
<protein>
    <recommendedName>
        <fullName evidence="12">C2H2-type domain-containing protein</fullName>
    </recommendedName>
</protein>
<dbReference type="PANTHER" id="PTHR46095">
    <property type="entry name" value="ZINC FINGER PROTEIN 593"/>
    <property type="match status" value="1"/>
</dbReference>
<reference evidence="13 14" key="1">
    <citation type="submission" date="2021-12" db="EMBL/GenBank/DDBJ databases">
        <title>High titer production of polyol ester of fatty acids by Rhodotorula paludigena BS15 towards product separation-free biomass refinery.</title>
        <authorList>
            <person name="Mano J."/>
            <person name="Ono H."/>
            <person name="Tanaka T."/>
            <person name="Naito K."/>
            <person name="Sushida H."/>
            <person name="Ike M."/>
            <person name="Tokuyasu K."/>
            <person name="Kitaoka M."/>
        </authorList>
    </citation>
    <scope>NUCLEOTIDE SEQUENCE [LARGE SCALE GENOMIC DNA]</scope>
    <source>
        <strain evidence="13 14">BS15</strain>
    </source>
</reference>
<evidence type="ECO:0000256" key="2">
    <source>
        <dbReference type="ARBA" id="ARBA00004496"/>
    </source>
</evidence>
<evidence type="ECO:0000256" key="9">
    <source>
        <dbReference type="ARBA" id="ARBA00038064"/>
    </source>
</evidence>
<dbReference type="GO" id="GO:0008270">
    <property type="term" value="F:zinc ion binding"/>
    <property type="evidence" value="ECO:0007669"/>
    <property type="project" value="UniProtKB-KW"/>
</dbReference>
<keyword evidence="5" id="KW-0479">Metal-binding</keyword>
<dbReference type="InterPro" id="IPR003604">
    <property type="entry name" value="Matrin/U1-like-C_Znf_C2H2"/>
</dbReference>
<keyword evidence="6 10" id="KW-0863">Zinc-finger</keyword>
<evidence type="ECO:0000313" key="14">
    <source>
        <dbReference type="Proteomes" id="UP001342314"/>
    </source>
</evidence>
<dbReference type="PANTHER" id="PTHR46095:SF1">
    <property type="entry name" value="ZINC FINGER PROTEIN 593"/>
    <property type="match status" value="1"/>
</dbReference>
<evidence type="ECO:0000256" key="4">
    <source>
        <dbReference type="ARBA" id="ARBA00022517"/>
    </source>
</evidence>
<keyword evidence="14" id="KW-1185">Reference proteome</keyword>
<keyword evidence="7" id="KW-0862">Zinc</keyword>
<comment type="caution">
    <text evidence="13">The sequence shown here is derived from an EMBL/GenBank/DDBJ whole genome shotgun (WGS) entry which is preliminary data.</text>
</comment>
<keyword evidence="4" id="KW-0690">Ribosome biogenesis</keyword>
<evidence type="ECO:0000256" key="11">
    <source>
        <dbReference type="SAM" id="MobiDB-lite"/>
    </source>
</evidence>
<dbReference type="Pfam" id="PF12171">
    <property type="entry name" value="zf-C2H2_jaz"/>
    <property type="match status" value="1"/>
</dbReference>
<dbReference type="Proteomes" id="UP001342314">
    <property type="component" value="Unassembled WGS sequence"/>
</dbReference>
<evidence type="ECO:0000256" key="6">
    <source>
        <dbReference type="ARBA" id="ARBA00022771"/>
    </source>
</evidence>
<comment type="subcellular location">
    <subcellularLocation>
        <location evidence="2">Cytoplasm</location>
    </subcellularLocation>
    <subcellularLocation>
        <location evidence="1">Nucleus</location>
    </subcellularLocation>
</comment>
<dbReference type="SUPFAM" id="SSF57667">
    <property type="entry name" value="beta-beta-alpha zinc fingers"/>
    <property type="match status" value="1"/>
</dbReference>
<organism evidence="13 14">
    <name type="scientific">Rhodotorula paludigena</name>
    <dbReference type="NCBI Taxonomy" id="86838"/>
    <lineage>
        <taxon>Eukaryota</taxon>
        <taxon>Fungi</taxon>
        <taxon>Dikarya</taxon>
        <taxon>Basidiomycota</taxon>
        <taxon>Pucciniomycotina</taxon>
        <taxon>Microbotryomycetes</taxon>
        <taxon>Sporidiobolales</taxon>
        <taxon>Sporidiobolaceae</taxon>
        <taxon>Rhodotorula</taxon>
    </lineage>
</organism>
<evidence type="ECO:0000256" key="5">
    <source>
        <dbReference type="ARBA" id="ARBA00022723"/>
    </source>
</evidence>
<feature type="region of interest" description="Disordered" evidence="11">
    <location>
        <begin position="115"/>
        <end position="146"/>
    </location>
</feature>
<sequence length="146" mass="16531">MGRNRRSRTHSNPKKNQATTQKTKRYRRDIDQIHEDVKDGGKRKFLEDLAKKDLEDLPGLAQHACVACARYFADAASLETHVRGKPHKRQLKKLEEEPYTIEESRRAVGLGVDKGAYGRRKDEERKAEEERAKATADAGAEATMAA</sequence>
<feature type="compositionally biased region" description="Basic and acidic residues" evidence="11">
    <location>
        <begin position="119"/>
        <end position="134"/>
    </location>
</feature>
<feature type="domain" description="C2H2-type" evidence="12">
    <location>
        <begin position="63"/>
        <end position="92"/>
    </location>
</feature>
<comment type="similarity">
    <text evidence="9">Belongs to the ZNF593/BUD20 C2H2-type zinc-finger protein family.</text>
</comment>
<evidence type="ECO:0000256" key="8">
    <source>
        <dbReference type="ARBA" id="ARBA00023242"/>
    </source>
</evidence>
<name>A0AAV5GD42_9BASI</name>
<dbReference type="GO" id="GO:0043021">
    <property type="term" value="F:ribonucleoprotein complex binding"/>
    <property type="evidence" value="ECO:0007669"/>
    <property type="project" value="UniProtKB-ARBA"/>
</dbReference>
<keyword evidence="8" id="KW-0539">Nucleus</keyword>
<evidence type="ECO:0000256" key="1">
    <source>
        <dbReference type="ARBA" id="ARBA00004123"/>
    </source>
</evidence>
<feature type="compositionally biased region" description="Low complexity" evidence="11">
    <location>
        <begin position="135"/>
        <end position="146"/>
    </location>
</feature>
<accession>A0AAV5GD42</accession>
<dbReference type="InterPro" id="IPR036236">
    <property type="entry name" value="Znf_C2H2_sf"/>
</dbReference>
<dbReference type="InterPro" id="IPR013087">
    <property type="entry name" value="Znf_C2H2_type"/>
</dbReference>
<keyword evidence="3" id="KW-0963">Cytoplasm</keyword>
<dbReference type="EMBL" id="BQKY01000006">
    <property type="protein sequence ID" value="GJN90411.1"/>
    <property type="molecule type" value="Genomic_DNA"/>
</dbReference>
<dbReference type="AlphaFoldDB" id="A0AAV5GD42"/>
<dbReference type="FunFam" id="3.30.160.60:FF:000299">
    <property type="entry name" value="Zinc finger protein 593"/>
    <property type="match status" value="1"/>
</dbReference>
<feature type="compositionally biased region" description="Basic residues" evidence="11">
    <location>
        <begin position="1"/>
        <end position="13"/>
    </location>
</feature>
<evidence type="ECO:0000259" key="12">
    <source>
        <dbReference type="PROSITE" id="PS50157"/>
    </source>
</evidence>
<dbReference type="PROSITE" id="PS00028">
    <property type="entry name" value="ZINC_FINGER_C2H2_1"/>
    <property type="match status" value="1"/>
</dbReference>
<dbReference type="Gene3D" id="3.30.160.60">
    <property type="entry name" value="Classic Zinc Finger"/>
    <property type="match status" value="1"/>
</dbReference>
<evidence type="ECO:0000313" key="13">
    <source>
        <dbReference type="EMBL" id="GJN90411.1"/>
    </source>
</evidence>
<dbReference type="GO" id="GO:0003676">
    <property type="term" value="F:nucleic acid binding"/>
    <property type="evidence" value="ECO:0007669"/>
    <property type="project" value="InterPro"/>
</dbReference>
<feature type="region of interest" description="Disordered" evidence="11">
    <location>
        <begin position="1"/>
        <end position="28"/>
    </location>
</feature>
<dbReference type="PROSITE" id="PS50157">
    <property type="entry name" value="ZINC_FINGER_C2H2_2"/>
    <property type="match status" value="1"/>
</dbReference>